<reference evidence="10 11" key="1">
    <citation type="submission" date="2023-04" db="EMBL/GenBank/DDBJ databases">
        <title>Fusibacter bizertensis strain WBS, isolated from littoral bottom sediments of the Arctic seas - biochemical and genomic analysis.</title>
        <authorList>
            <person name="Brioukhanov A.L."/>
        </authorList>
    </citation>
    <scope>NUCLEOTIDE SEQUENCE [LARGE SCALE GENOMIC DNA]</scope>
    <source>
        <strain evidence="10 11">WBS</strain>
    </source>
</reference>
<feature type="transmembrane region" description="Helical" evidence="9">
    <location>
        <begin position="427"/>
        <end position="446"/>
    </location>
</feature>
<comment type="similarity">
    <text evidence="2">Belongs to the TrkH potassium transport family.</text>
</comment>
<organism evidence="10 11">
    <name type="scientific">Fusibacter bizertensis</name>
    <dbReference type="NCBI Taxonomy" id="1488331"/>
    <lineage>
        <taxon>Bacteria</taxon>
        <taxon>Bacillati</taxon>
        <taxon>Bacillota</taxon>
        <taxon>Clostridia</taxon>
        <taxon>Eubacteriales</taxon>
        <taxon>Eubacteriales Family XII. Incertae Sedis</taxon>
        <taxon>Fusibacter</taxon>
    </lineage>
</organism>
<accession>A0ABT6NEZ0</accession>
<feature type="transmembrane region" description="Helical" evidence="9">
    <location>
        <begin position="402"/>
        <end position="420"/>
    </location>
</feature>
<dbReference type="PANTHER" id="PTHR32024">
    <property type="entry name" value="TRK SYSTEM POTASSIUM UPTAKE PROTEIN TRKG-RELATED"/>
    <property type="match status" value="1"/>
</dbReference>
<evidence type="ECO:0000256" key="6">
    <source>
        <dbReference type="ARBA" id="ARBA00022989"/>
    </source>
</evidence>
<keyword evidence="8 9" id="KW-0472">Membrane</keyword>
<evidence type="ECO:0000256" key="1">
    <source>
        <dbReference type="ARBA" id="ARBA00004651"/>
    </source>
</evidence>
<keyword evidence="3" id="KW-0813">Transport</keyword>
<proteinExistence type="inferred from homology"/>
<feature type="transmembrane region" description="Helical" evidence="9">
    <location>
        <begin position="12"/>
        <end position="34"/>
    </location>
</feature>
<evidence type="ECO:0000313" key="11">
    <source>
        <dbReference type="Proteomes" id="UP001158045"/>
    </source>
</evidence>
<name>A0ABT6NEZ0_9FIRM</name>
<feature type="transmembrane region" description="Helical" evidence="9">
    <location>
        <begin position="331"/>
        <end position="352"/>
    </location>
</feature>
<feature type="transmembrane region" description="Helical" evidence="9">
    <location>
        <begin position="240"/>
        <end position="261"/>
    </location>
</feature>
<dbReference type="InterPro" id="IPR003445">
    <property type="entry name" value="Cat_transpt"/>
</dbReference>
<evidence type="ECO:0000256" key="3">
    <source>
        <dbReference type="ARBA" id="ARBA00022448"/>
    </source>
</evidence>
<dbReference type="Pfam" id="PF02386">
    <property type="entry name" value="TrkH"/>
    <property type="match status" value="1"/>
</dbReference>
<evidence type="ECO:0000313" key="10">
    <source>
        <dbReference type="EMBL" id="MDH8678989.1"/>
    </source>
</evidence>
<dbReference type="EMBL" id="JARYZI010000008">
    <property type="protein sequence ID" value="MDH8678989.1"/>
    <property type="molecule type" value="Genomic_DNA"/>
</dbReference>
<evidence type="ECO:0000256" key="2">
    <source>
        <dbReference type="ARBA" id="ARBA00009137"/>
    </source>
</evidence>
<keyword evidence="7" id="KW-0406">Ion transport</keyword>
<evidence type="ECO:0000256" key="5">
    <source>
        <dbReference type="ARBA" id="ARBA00022692"/>
    </source>
</evidence>
<keyword evidence="11" id="KW-1185">Reference proteome</keyword>
<protein>
    <submittedName>
        <fullName evidence="10">Potassium transporter TrkG</fullName>
    </submittedName>
</protein>
<sequence length="495" mass="54715">MKNIVFFKDKNNFGKLIILIGILLAMPLLVLPFYPSESKYFFSFFIPSFLSILLGMVLVITLKKERNDLQWLKLLKNSHITVLFTWMYGFVAGAIPFVISRQLPFSKALFEAVSGWTTTGLSVMDVESTPAIFLFHRSFMQFCGGLGFVLVMVMFLQGKQAMNLFSAEGHPDKLMPNLKKTARITSSMFVALLIVGTFSYIVFGMPFFDSLLHAMSALSTGGFSTKADSIGAYNSLGIEVVTIVLMIIGTTNFAVLLLLMRRKFKQLIKISEVRFMFLILAVFTTLVSVLLFYKVYLNLGESFRVAIFNVVSALSTTGFSTVTYNNWPPVGVGLLIILMLIGGGIGSTAGGIKLTRVYIVLRAAHENLIKRISPSRRVSAPFYYRAQGKTSLDHEIVDDTRGFVTFYLVIYVIGTLLLTLSSNSSLVDSMFEFASAFGTVGLSIGVTTSDMNTSTLGILIFGMILGRLEMFIVFIGLYSGVSLAIEKAKKLLSLK</sequence>
<dbReference type="PANTHER" id="PTHR32024:SF2">
    <property type="entry name" value="TRK SYSTEM POTASSIUM UPTAKE PROTEIN TRKG-RELATED"/>
    <property type="match status" value="1"/>
</dbReference>
<comment type="caution">
    <text evidence="10">The sequence shown here is derived from an EMBL/GenBank/DDBJ whole genome shotgun (WGS) entry which is preliminary data.</text>
</comment>
<dbReference type="Proteomes" id="UP001158045">
    <property type="component" value="Unassembled WGS sequence"/>
</dbReference>
<evidence type="ECO:0000256" key="8">
    <source>
        <dbReference type="ARBA" id="ARBA00023136"/>
    </source>
</evidence>
<keyword evidence="6 9" id="KW-1133">Transmembrane helix</keyword>
<feature type="transmembrane region" description="Helical" evidence="9">
    <location>
        <begin position="273"/>
        <end position="293"/>
    </location>
</feature>
<feature type="transmembrane region" description="Helical" evidence="9">
    <location>
        <begin position="40"/>
        <end position="60"/>
    </location>
</feature>
<keyword evidence="4" id="KW-1003">Cell membrane</keyword>
<gene>
    <name evidence="10" type="ORF">QE109_12585</name>
</gene>
<feature type="transmembrane region" description="Helical" evidence="9">
    <location>
        <begin position="138"/>
        <end position="156"/>
    </location>
</feature>
<evidence type="ECO:0000256" key="9">
    <source>
        <dbReference type="SAM" id="Phobius"/>
    </source>
</evidence>
<evidence type="ECO:0000256" key="7">
    <source>
        <dbReference type="ARBA" id="ARBA00023065"/>
    </source>
</evidence>
<comment type="subcellular location">
    <subcellularLocation>
        <location evidence="1">Cell membrane</location>
        <topology evidence="1">Multi-pass membrane protein</topology>
    </subcellularLocation>
</comment>
<dbReference type="RefSeq" id="WP_281094884.1">
    <property type="nucleotide sequence ID" value="NZ_JARYZI010000008.1"/>
</dbReference>
<feature type="transmembrane region" description="Helical" evidence="9">
    <location>
        <begin position="80"/>
        <end position="99"/>
    </location>
</feature>
<keyword evidence="5 9" id="KW-0812">Transmembrane</keyword>
<feature type="transmembrane region" description="Helical" evidence="9">
    <location>
        <begin position="188"/>
        <end position="208"/>
    </location>
</feature>
<evidence type="ECO:0000256" key="4">
    <source>
        <dbReference type="ARBA" id="ARBA00022475"/>
    </source>
</evidence>
<feature type="transmembrane region" description="Helical" evidence="9">
    <location>
        <begin position="458"/>
        <end position="485"/>
    </location>
</feature>